<dbReference type="GO" id="GO:0031145">
    <property type="term" value="P:anaphase-promoting complex-dependent catabolic process"/>
    <property type="evidence" value="ECO:0007669"/>
    <property type="project" value="InterPro"/>
</dbReference>
<keyword evidence="5" id="KW-0498">Mitosis</keyword>
<dbReference type="InterPro" id="IPR001841">
    <property type="entry name" value="Znf_RING"/>
</dbReference>
<keyword evidence="7" id="KW-0862">Zinc</keyword>
<evidence type="ECO:0000256" key="2">
    <source>
        <dbReference type="ARBA" id="ARBA00022618"/>
    </source>
</evidence>
<evidence type="ECO:0000256" key="8">
    <source>
        <dbReference type="ARBA" id="ARBA00023306"/>
    </source>
</evidence>
<evidence type="ECO:0000256" key="5">
    <source>
        <dbReference type="ARBA" id="ARBA00022776"/>
    </source>
</evidence>
<dbReference type="GO" id="GO:0061630">
    <property type="term" value="F:ubiquitin protein ligase activity"/>
    <property type="evidence" value="ECO:0007669"/>
    <property type="project" value="InterPro"/>
</dbReference>
<evidence type="ECO:0000313" key="12">
    <source>
        <dbReference type="Proteomes" id="UP000449547"/>
    </source>
</evidence>
<reference evidence="11 12" key="1">
    <citation type="submission" date="2019-07" db="EMBL/GenBank/DDBJ databases">
        <title>Genome assembly of two rare yeast pathogens: Diutina rugosa and Trichomonascus ciferrii.</title>
        <authorList>
            <person name="Mixao V."/>
            <person name="Saus E."/>
            <person name="Hansen A."/>
            <person name="Lass-Flor C."/>
            <person name="Gabaldon T."/>
        </authorList>
    </citation>
    <scope>NUCLEOTIDE SEQUENCE [LARGE SCALE GENOMIC DNA]</scope>
    <source>
        <strain evidence="11 12">CBS 613</strain>
    </source>
</reference>
<dbReference type="GO" id="GO:0097602">
    <property type="term" value="F:cullin family protein binding"/>
    <property type="evidence" value="ECO:0007669"/>
    <property type="project" value="InterPro"/>
</dbReference>
<evidence type="ECO:0000256" key="3">
    <source>
        <dbReference type="ARBA" id="ARBA00022723"/>
    </source>
</evidence>
<dbReference type="RefSeq" id="XP_034013416.1">
    <property type="nucleotide sequence ID" value="XM_034154313.1"/>
</dbReference>
<keyword evidence="6" id="KW-0833">Ubl conjugation pathway</keyword>
<dbReference type="GO" id="GO:0008270">
    <property type="term" value="F:zinc ion binding"/>
    <property type="evidence" value="ECO:0007669"/>
    <property type="project" value="UniProtKB-KW"/>
</dbReference>
<comment type="caution">
    <text evidence="11">The sequence shown here is derived from an EMBL/GenBank/DDBJ whole genome shotgun (WGS) entry which is preliminary data.</text>
</comment>
<keyword evidence="8" id="KW-0131">Cell cycle</keyword>
<dbReference type="Proteomes" id="UP000449547">
    <property type="component" value="Unassembled WGS sequence"/>
</dbReference>
<dbReference type="VEuPathDB" id="FungiDB:DIURU_001737"/>
<gene>
    <name evidence="11" type="ORF">DIURU_001737</name>
</gene>
<dbReference type="SUPFAM" id="SSF57850">
    <property type="entry name" value="RING/U-box"/>
    <property type="match status" value="1"/>
</dbReference>
<dbReference type="InterPro" id="IPR024991">
    <property type="entry name" value="RING-H2_APC11"/>
</dbReference>
<evidence type="ECO:0000313" key="11">
    <source>
        <dbReference type="EMBL" id="KAA8904901.1"/>
    </source>
</evidence>
<dbReference type="CDD" id="cd16456">
    <property type="entry name" value="RING-H2_APC11"/>
    <property type="match status" value="1"/>
</dbReference>
<evidence type="ECO:0000256" key="7">
    <source>
        <dbReference type="ARBA" id="ARBA00022833"/>
    </source>
</evidence>
<dbReference type="GeneID" id="54780390"/>
<keyword evidence="12" id="KW-1185">Reference proteome</keyword>
<keyword evidence="3" id="KW-0479">Metal-binding</keyword>
<name>A0A642UXQ7_DIURU</name>
<organism evidence="11 12">
    <name type="scientific">Diutina rugosa</name>
    <name type="common">Yeast</name>
    <name type="synonym">Candida rugosa</name>
    <dbReference type="NCBI Taxonomy" id="5481"/>
    <lineage>
        <taxon>Eukaryota</taxon>
        <taxon>Fungi</taxon>
        <taxon>Dikarya</taxon>
        <taxon>Ascomycota</taxon>
        <taxon>Saccharomycotina</taxon>
        <taxon>Pichiomycetes</taxon>
        <taxon>Debaryomycetaceae</taxon>
        <taxon>Diutina</taxon>
    </lineage>
</organism>
<dbReference type="PROSITE" id="PS50089">
    <property type="entry name" value="ZF_RING_2"/>
    <property type="match status" value="1"/>
</dbReference>
<feature type="domain" description="RING-type" evidence="10">
    <location>
        <begin position="41"/>
        <end position="85"/>
    </location>
</feature>
<evidence type="ECO:0000256" key="4">
    <source>
        <dbReference type="ARBA" id="ARBA00022771"/>
    </source>
</evidence>
<dbReference type="GO" id="GO:0051301">
    <property type="term" value="P:cell division"/>
    <property type="evidence" value="ECO:0007669"/>
    <property type="project" value="UniProtKB-KW"/>
</dbReference>
<evidence type="ECO:0000259" key="10">
    <source>
        <dbReference type="PROSITE" id="PS50089"/>
    </source>
</evidence>
<accession>A0A642UXQ7</accession>
<keyword evidence="2" id="KW-0132">Cell division</keyword>
<evidence type="ECO:0000256" key="6">
    <source>
        <dbReference type="ARBA" id="ARBA00022786"/>
    </source>
</evidence>
<sequence>MKVEFVDYHAVATWSWDLGDASAAGGDDLCGICRVSFNGTCPDCKYPGTECPVVIGASCPHNFHMHCILRWLEQESSRGLCPMCRQIFTYSTEMLGDLPELTKLIEDHAAMRARGPDDDGFEQLEATG</sequence>
<dbReference type="EMBL" id="SWFT01000051">
    <property type="protein sequence ID" value="KAA8904901.1"/>
    <property type="molecule type" value="Genomic_DNA"/>
</dbReference>
<dbReference type="GO" id="GO:0005680">
    <property type="term" value="C:anaphase-promoting complex"/>
    <property type="evidence" value="ECO:0007669"/>
    <property type="project" value="InterPro"/>
</dbReference>
<protein>
    <recommendedName>
        <fullName evidence="1">Anaphase-promoting complex subunit 11</fullName>
    </recommendedName>
</protein>
<dbReference type="OrthoDB" id="1681166at2759"/>
<keyword evidence="4 9" id="KW-0863">Zinc-finger</keyword>
<dbReference type="Gene3D" id="3.30.40.10">
    <property type="entry name" value="Zinc/RING finger domain, C3HC4 (zinc finger)"/>
    <property type="match status" value="1"/>
</dbReference>
<dbReference type="OMA" id="TWHWKLA"/>
<dbReference type="PANTHER" id="PTHR11210">
    <property type="entry name" value="RING BOX"/>
    <property type="match status" value="1"/>
</dbReference>
<evidence type="ECO:0000256" key="9">
    <source>
        <dbReference type="PROSITE-ProRule" id="PRU00175"/>
    </source>
</evidence>
<dbReference type="Pfam" id="PF12861">
    <property type="entry name" value="zf-ANAPC11"/>
    <property type="match status" value="1"/>
</dbReference>
<proteinExistence type="predicted"/>
<dbReference type="InterPro" id="IPR013083">
    <property type="entry name" value="Znf_RING/FYVE/PHD"/>
</dbReference>
<dbReference type="InterPro" id="IPR051031">
    <property type="entry name" value="RING-box_E3_Ubiquitin_Ligase"/>
</dbReference>
<evidence type="ECO:0000256" key="1">
    <source>
        <dbReference type="ARBA" id="ARBA00013928"/>
    </source>
</evidence>
<dbReference type="AlphaFoldDB" id="A0A642UXQ7"/>